<proteinExistence type="predicted"/>
<protein>
    <submittedName>
        <fullName evidence="2">Uncharacterized protein</fullName>
    </submittedName>
</protein>
<organism evidence="2 3">
    <name type="scientific">Teratosphaeria nubilosa</name>
    <dbReference type="NCBI Taxonomy" id="161662"/>
    <lineage>
        <taxon>Eukaryota</taxon>
        <taxon>Fungi</taxon>
        <taxon>Dikarya</taxon>
        <taxon>Ascomycota</taxon>
        <taxon>Pezizomycotina</taxon>
        <taxon>Dothideomycetes</taxon>
        <taxon>Dothideomycetidae</taxon>
        <taxon>Mycosphaerellales</taxon>
        <taxon>Teratosphaeriaceae</taxon>
        <taxon>Teratosphaeria</taxon>
    </lineage>
</organism>
<dbReference type="Proteomes" id="UP000799436">
    <property type="component" value="Unassembled WGS sequence"/>
</dbReference>
<dbReference type="OrthoDB" id="3899887at2759"/>
<gene>
    <name evidence="2" type="ORF">EJ03DRAFT_13048</name>
</gene>
<evidence type="ECO:0000256" key="1">
    <source>
        <dbReference type="SAM" id="MobiDB-lite"/>
    </source>
</evidence>
<dbReference type="EMBL" id="ML995907">
    <property type="protein sequence ID" value="KAF2764880.1"/>
    <property type="molecule type" value="Genomic_DNA"/>
</dbReference>
<evidence type="ECO:0000313" key="2">
    <source>
        <dbReference type="EMBL" id="KAF2764880.1"/>
    </source>
</evidence>
<sequence>MLELQRPTTPKDEHAPPPTEPSSTRKLWHEVRTSVSIAKRQRTMPPRRRAGNPAAHASPSAFTGDSSVDPGESASHSAGSTVTLRSRGFDDAVLAPRRIRVLSRRGGVVQRAHHHFNSPIFNYDHLPDELRHARVWVSPENARGIAEEYLALTQEPYNEDEFAQLALEMLLHNESRADKERGERKPRVERLLKPTCKPSADGLWDVPPILEANHSAIHNWDVRADATYCIQKRSFNPEYMLFIESTVHTIRHGSVTCPYFTIEFKRSDEDDVQAQRQVLAAGSMALYNRYCLHTRARTENREQASSLAHIRHYAITLCSYIMTVYVIWPVERREGELNTGDAVDPWDGCNMERLMVLNMKQEAAAKVAVEWVNAIHYWGLTSHLRSCENDIKILLQ</sequence>
<name>A0A6G1KWT8_9PEZI</name>
<dbReference type="AlphaFoldDB" id="A0A6G1KWT8"/>
<feature type="compositionally biased region" description="Basic residues" evidence="1">
    <location>
        <begin position="39"/>
        <end position="50"/>
    </location>
</feature>
<evidence type="ECO:0000313" key="3">
    <source>
        <dbReference type="Proteomes" id="UP000799436"/>
    </source>
</evidence>
<keyword evidence="3" id="KW-1185">Reference proteome</keyword>
<accession>A0A6G1KWT8</accession>
<reference evidence="2" key="1">
    <citation type="journal article" date="2020" name="Stud. Mycol.">
        <title>101 Dothideomycetes genomes: a test case for predicting lifestyles and emergence of pathogens.</title>
        <authorList>
            <person name="Haridas S."/>
            <person name="Albert R."/>
            <person name="Binder M."/>
            <person name="Bloem J."/>
            <person name="Labutti K."/>
            <person name="Salamov A."/>
            <person name="Andreopoulos B."/>
            <person name="Baker S."/>
            <person name="Barry K."/>
            <person name="Bills G."/>
            <person name="Bluhm B."/>
            <person name="Cannon C."/>
            <person name="Castanera R."/>
            <person name="Culley D."/>
            <person name="Daum C."/>
            <person name="Ezra D."/>
            <person name="Gonzalez J."/>
            <person name="Henrissat B."/>
            <person name="Kuo A."/>
            <person name="Liang C."/>
            <person name="Lipzen A."/>
            <person name="Lutzoni F."/>
            <person name="Magnuson J."/>
            <person name="Mondo S."/>
            <person name="Nolan M."/>
            <person name="Ohm R."/>
            <person name="Pangilinan J."/>
            <person name="Park H.-J."/>
            <person name="Ramirez L."/>
            <person name="Alfaro M."/>
            <person name="Sun H."/>
            <person name="Tritt A."/>
            <person name="Yoshinaga Y."/>
            <person name="Zwiers L.-H."/>
            <person name="Turgeon B."/>
            <person name="Goodwin S."/>
            <person name="Spatafora J."/>
            <person name="Crous P."/>
            <person name="Grigoriev I."/>
        </authorList>
    </citation>
    <scope>NUCLEOTIDE SEQUENCE</scope>
    <source>
        <strain evidence="2">CBS 116005</strain>
    </source>
</reference>
<feature type="region of interest" description="Disordered" evidence="1">
    <location>
        <begin position="1"/>
        <end position="81"/>
    </location>
</feature>